<evidence type="ECO:0000313" key="7">
    <source>
        <dbReference type="EMBL" id="SFA91842.1"/>
    </source>
</evidence>
<feature type="domain" description="Helicase C-terminal" evidence="6">
    <location>
        <begin position="531"/>
        <end position="690"/>
    </location>
</feature>
<evidence type="ECO:0000313" key="8">
    <source>
        <dbReference type="Proteomes" id="UP000183843"/>
    </source>
</evidence>
<keyword evidence="1" id="KW-0547">Nucleotide-binding</keyword>
<reference evidence="7 8" key="1">
    <citation type="submission" date="2016-10" db="EMBL/GenBank/DDBJ databases">
        <authorList>
            <person name="de Groot N.N."/>
        </authorList>
    </citation>
    <scope>NUCLEOTIDE SEQUENCE [LARGE SCALE GENOMIC DNA]</scope>
    <source>
        <strain evidence="7 8">L14</strain>
    </source>
</reference>
<keyword evidence="3 7" id="KW-0347">Helicase</keyword>
<evidence type="ECO:0000256" key="3">
    <source>
        <dbReference type="ARBA" id="ARBA00022806"/>
    </source>
</evidence>
<evidence type="ECO:0000259" key="6">
    <source>
        <dbReference type="PROSITE" id="PS51194"/>
    </source>
</evidence>
<evidence type="ECO:0000256" key="1">
    <source>
        <dbReference type="ARBA" id="ARBA00022741"/>
    </source>
</evidence>
<dbReference type="SMART" id="SM00490">
    <property type="entry name" value="HELICc"/>
    <property type="match status" value="1"/>
</dbReference>
<dbReference type="PROSITE" id="PS51194">
    <property type="entry name" value="HELICASE_CTER"/>
    <property type="match status" value="1"/>
</dbReference>
<dbReference type="GO" id="GO:0016787">
    <property type="term" value="F:hydrolase activity"/>
    <property type="evidence" value="ECO:0007669"/>
    <property type="project" value="UniProtKB-KW"/>
</dbReference>
<dbReference type="SUPFAM" id="SSF52540">
    <property type="entry name" value="P-loop containing nucleoside triphosphate hydrolases"/>
    <property type="match status" value="1"/>
</dbReference>
<dbReference type="SMART" id="SM00487">
    <property type="entry name" value="DEXDc"/>
    <property type="match status" value="1"/>
</dbReference>
<dbReference type="InterPro" id="IPR027417">
    <property type="entry name" value="P-loop_NTPase"/>
</dbReference>
<proteinExistence type="predicted"/>
<dbReference type="InterPro" id="IPR001650">
    <property type="entry name" value="Helicase_C-like"/>
</dbReference>
<dbReference type="GO" id="GO:0004386">
    <property type="term" value="F:helicase activity"/>
    <property type="evidence" value="ECO:0007669"/>
    <property type="project" value="UniProtKB-KW"/>
</dbReference>
<name>A0A1I0WSU2_SELRU</name>
<keyword evidence="4" id="KW-0067">ATP-binding</keyword>
<dbReference type="Pfam" id="PF00271">
    <property type="entry name" value="Helicase_C"/>
    <property type="match status" value="1"/>
</dbReference>
<dbReference type="Proteomes" id="UP000183843">
    <property type="component" value="Unassembled WGS sequence"/>
</dbReference>
<dbReference type="CDD" id="cd09179">
    <property type="entry name" value="PLDc_N_DEXD_a"/>
    <property type="match status" value="1"/>
</dbReference>
<dbReference type="InterPro" id="IPR006935">
    <property type="entry name" value="Helicase/UvrB_N"/>
</dbReference>
<feature type="domain" description="Helicase ATP-binding" evidence="5">
    <location>
        <begin position="280"/>
        <end position="451"/>
    </location>
</feature>
<organism evidence="7 8">
    <name type="scientific">Selenomonas ruminantium</name>
    <dbReference type="NCBI Taxonomy" id="971"/>
    <lineage>
        <taxon>Bacteria</taxon>
        <taxon>Bacillati</taxon>
        <taxon>Bacillota</taxon>
        <taxon>Negativicutes</taxon>
        <taxon>Selenomonadales</taxon>
        <taxon>Selenomonadaceae</taxon>
        <taxon>Selenomonas</taxon>
    </lineage>
</organism>
<dbReference type="AlphaFoldDB" id="A0A1I0WSU2"/>
<sequence length="743" mass="85538">MSVSLRDVVLKTEYRTLKDDIAREFYIPVLKEAVTYKRAVGFFSSSILAMITDGLYELYKNNGHIKILASPKLSDEDIEAIKQGYENRTAIIKNALLRELGDYEDFKTRDRLNLLACLIAENRLDFKIVEPILNNKSGMYHEKVGIIEDLQGNVVAFSGSMNESSNAVENNYESFDVFCSWEHVDAERVKTKEKAFTRLWDNKEDNVMTYAFPEVEDFFVRKYQRTSKPLYELLITEDATIDKVEEARPDYLTVSEHNINNGFIKPDWLQLYAYQQDAIDSWRENGYRGIFDMATGTGKTLTGLSALADLCLTKKRLAVIIVCPYQHLVDQWVEDINKFNVRPIIGHSASPQRNFKQRLKNAIFSFNLGVQDFFCFICTNATFAITGVQKELLKLRDDTVLLVDEAHNFGADSLKEILKKSDFTYRLALSATLDRHNDPDGTETLYKYFGKVCISYDLGRAIDEKKLVPYHYYPVIVYLTEDELNQYNALTAQIGKGIYKKNGKLIVTQQAKTLLLKRSRLVAGAKNKISELKKLMEENTDNHDMLIYCGATTVEDDDTSEDVRQIDYITRMLNFEYGMRVVQFTSRENEAERQNRIADFKNREVQALVAIKCLDEGVNIPSIRTAFILASTTNPKEYIQRRGRVLRKYPGKEFADIYDFVTLPRPLDVVANSDYGLATHELALIKNEIARMSEFRDLSMNFYVADRVIAEIRDVYNLYDDIDFVDEEAEWEDNNGRTNEARG</sequence>
<dbReference type="InterPro" id="IPR050615">
    <property type="entry name" value="ATP-dep_DNA_Helicase"/>
</dbReference>
<evidence type="ECO:0000256" key="2">
    <source>
        <dbReference type="ARBA" id="ARBA00022801"/>
    </source>
</evidence>
<dbReference type="GO" id="GO:0005524">
    <property type="term" value="F:ATP binding"/>
    <property type="evidence" value="ECO:0007669"/>
    <property type="project" value="UniProtKB-KW"/>
</dbReference>
<dbReference type="EMBL" id="FOJX01000003">
    <property type="protein sequence ID" value="SFA91842.1"/>
    <property type="molecule type" value="Genomic_DNA"/>
</dbReference>
<dbReference type="CDD" id="cd17926">
    <property type="entry name" value="DEXHc_RE"/>
    <property type="match status" value="1"/>
</dbReference>
<evidence type="ECO:0000259" key="5">
    <source>
        <dbReference type="PROSITE" id="PS51192"/>
    </source>
</evidence>
<dbReference type="PROSITE" id="PS51192">
    <property type="entry name" value="HELICASE_ATP_BIND_1"/>
    <property type="match status" value="1"/>
</dbReference>
<gene>
    <name evidence="7" type="ORF">SAMN05216587_103292</name>
</gene>
<evidence type="ECO:0000256" key="4">
    <source>
        <dbReference type="ARBA" id="ARBA00022840"/>
    </source>
</evidence>
<dbReference type="Pfam" id="PF04851">
    <property type="entry name" value="ResIII"/>
    <property type="match status" value="1"/>
</dbReference>
<dbReference type="Gene3D" id="3.40.50.300">
    <property type="entry name" value="P-loop containing nucleotide triphosphate hydrolases"/>
    <property type="match status" value="2"/>
</dbReference>
<dbReference type="InterPro" id="IPR014001">
    <property type="entry name" value="Helicase_ATP-bd"/>
</dbReference>
<dbReference type="PANTHER" id="PTHR11274:SF0">
    <property type="entry name" value="GENERAL TRANSCRIPTION AND DNA REPAIR FACTOR IIH HELICASE SUBUNIT XPB"/>
    <property type="match status" value="1"/>
</dbReference>
<dbReference type="PANTHER" id="PTHR11274">
    <property type="entry name" value="RAD25/XP-B DNA REPAIR HELICASE"/>
    <property type="match status" value="1"/>
</dbReference>
<dbReference type="Gene3D" id="3.30.870.10">
    <property type="entry name" value="Endonuclease Chain A"/>
    <property type="match status" value="1"/>
</dbReference>
<accession>A0A1I0WSU2</accession>
<keyword evidence="2" id="KW-0378">Hydrolase</keyword>
<dbReference type="GO" id="GO:0003677">
    <property type="term" value="F:DNA binding"/>
    <property type="evidence" value="ECO:0007669"/>
    <property type="project" value="InterPro"/>
</dbReference>
<protein>
    <submittedName>
        <fullName evidence="7">Superfamily II DNA or RNA helicase</fullName>
    </submittedName>
</protein>